<evidence type="ECO:0008006" key="8">
    <source>
        <dbReference type="Google" id="ProtNLM"/>
    </source>
</evidence>
<feature type="transmembrane region" description="Helical" evidence="5">
    <location>
        <begin position="34"/>
        <end position="57"/>
    </location>
</feature>
<gene>
    <name evidence="6" type="ORF">FEZ08_03035</name>
</gene>
<dbReference type="FunCoup" id="A0A5R8QF30">
    <property type="interactions" value="15"/>
</dbReference>
<dbReference type="AlphaFoldDB" id="A0A5R8QF30"/>
<dbReference type="InParanoid" id="A0A5R8QF30"/>
<sequence>MITDIIIIITLLLAAYFGYRKGLVSRVLQLGKYVVAFIVAQMAAGIVGGFLSSIFVIPEDWLIKIGTMSLGLITGTTIWQSISFIVIFIVVAVILGRLVKGINFEDWIIVGWLSRVGGIFLNVAIWYIIIFFVVFIIRIFAFSFFQEYLEPSIIIQFMLQFMW</sequence>
<evidence type="ECO:0000313" key="6">
    <source>
        <dbReference type="EMBL" id="TLG76608.1"/>
    </source>
</evidence>
<evidence type="ECO:0000256" key="1">
    <source>
        <dbReference type="ARBA" id="ARBA00004141"/>
    </source>
</evidence>
<feature type="transmembrane region" description="Helical" evidence="5">
    <location>
        <begin position="119"/>
        <end position="141"/>
    </location>
</feature>
<reference evidence="6 7" key="1">
    <citation type="submission" date="2019-05" db="EMBL/GenBank/DDBJ databases">
        <title>Culicoidintestinum kansasii gen. nov., sp. nov. from the gastrointestinal tract of the biting midge, Culicoides sonorensis.</title>
        <authorList>
            <person name="Neupane S."/>
            <person name="Ghosh A."/>
            <person name="Gunther S."/>
            <person name="Martin K."/>
            <person name="Zurek L."/>
        </authorList>
    </citation>
    <scope>NUCLEOTIDE SEQUENCE [LARGE SCALE GENOMIC DNA]</scope>
    <source>
        <strain evidence="6 7">CS-1</strain>
    </source>
</reference>
<dbReference type="InterPro" id="IPR003825">
    <property type="entry name" value="Colicin-V_CvpA"/>
</dbReference>
<evidence type="ECO:0000256" key="4">
    <source>
        <dbReference type="ARBA" id="ARBA00023136"/>
    </source>
</evidence>
<feature type="transmembrane region" description="Helical" evidence="5">
    <location>
        <begin position="77"/>
        <end position="99"/>
    </location>
</feature>
<evidence type="ECO:0000313" key="7">
    <source>
        <dbReference type="Proteomes" id="UP000306912"/>
    </source>
</evidence>
<evidence type="ECO:0000256" key="3">
    <source>
        <dbReference type="ARBA" id="ARBA00022989"/>
    </source>
</evidence>
<organism evidence="6 7">
    <name type="scientific">Culicoidibacter larvae</name>
    <dbReference type="NCBI Taxonomy" id="2579976"/>
    <lineage>
        <taxon>Bacteria</taxon>
        <taxon>Bacillati</taxon>
        <taxon>Bacillota</taxon>
        <taxon>Culicoidibacteria</taxon>
        <taxon>Culicoidibacterales</taxon>
        <taxon>Culicoidibacteraceae</taxon>
        <taxon>Culicoidibacter</taxon>
    </lineage>
</organism>
<name>A0A5R8QF30_9FIRM</name>
<keyword evidence="2 5" id="KW-0812">Transmembrane</keyword>
<proteinExistence type="predicted"/>
<evidence type="ECO:0000256" key="2">
    <source>
        <dbReference type="ARBA" id="ARBA00022692"/>
    </source>
</evidence>
<dbReference type="GO" id="GO:0009403">
    <property type="term" value="P:toxin biosynthetic process"/>
    <property type="evidence" value="ECO:0007669"/>
    <property type="project" value="InterPro"/>
</dbReference>
<evidence type="ECO:0000256" key="5">
    <source>
        <dbReference type="SAM" id="Phobius"/>
    </source>
</evidence>
<dbReference type="EMBL" id="VBWP01000002">
    <property type="protein sequence ID" value="TLG76608.1"/>
    <property type="molecule type" value="Genomic_DNA"/>
</dbReference>
<feature type="transmembrane region" description="Helical" evidence="5">
    <location>
        <begin position="6"/>
        <end position="22"/>
    </location>
</feature>
<dbReference type="Pfam" id="PF02674">
    <property type="entry name" value="Colicin_V"/>
    <property type="match status" value="1"/>
</dbReference>
<keyword evidence="4 5" id="KW-0472">Membrane</keyword>
<comment type="caution">
    <text evidence="6">The sequence shown here is derived from an EMBL/GenBank/DDBJ whole genome shotgun (WGS) entry which is preliminary data.</text>
</comment>
<comment type="subcellular location">
    <subcellularLocation>
        <location evidence="1">Membrane</location>
        <topology evidence="1">Multi-pass membrane protein</topology>
    </subcellularLocation>
</comment>
<dbReference type="RefSeq" id="WP_138190245.1">
    <property type="nucleotide sequence ID" value="NZ_VBWP01000002.1"/>
</dbReference>
<protein>
    <recommendedName>
        <fullName evidence="8">CvpA family protein</fullName>
    </recommendedName>
</protein>
<keyword evidence="3 5" id="KW-1133">Transmembrane helix</keyword>
<dbReference type="Proteomes" id="UP000306912">
    <property type="component" value="Unassembled WGS sequence"/>
</dbReference>
<dbReference type="GO" id="GO:0016020">
    <property type="term" value="C:membrane"/>
    <property type="evidence" value="ECO:0007669"/>
    <property type="project" value="UniProtKB-SubCell"/>
</dbReference>
<keyword evidence="7" id="KW-1185">Reference proteome</keyword>
<accession>A0A5R8QF30</accession>